<dbReference type="Pfam" id="PF13561">
    <property type="entry name" value="adh_short_C2"/>
    <property type="match status" value="1"/>
</dbReference>
<evidence type="ECO:0000313" key="5">
    <source>
        <dbReference type="Proteomes" id="UP000886857"/>
    </source>
</evidence>
<reference evidence="4" key="2">
    <citation type="journal article" date="2021" name="PeerJ">
        <title>Extensive microbial diversity within the chicken gut microbiome revealed by metagenomics and culture.</title>
        <authorList>
            <person name="Gilroy R."/>
            <person name="Ravi A."/>
            <person name="Getino M."/>
            <person name="Pursley I."/>
            <person name="Horton D.L."/>
            <person name="Alikhan N.F."/>
            <person name="Baker D."/>
            <person name="Gharbi K."/>
            <person name="Hall N."/>
            <person name="Watson M."/>
            <person name="Adriaenssens E.M."/>
            <person name="Foster-Nyarko E."/>
            <person name="Jarju S."/>
            <person name="Secka A."/>
            <person name="Antonio M."/>
            <person name="Oren A."/>
            <person name="Chaudhuri R.R."/>
            <person name="La Ragione R."/>
            <person name="Hildebrand F."/>
            <person name="Pallen M.J."/>
        </authorList>
    </citation>
    <scope>NUCLEOTIDE SEQUENCE</scope>
    <source>
        <strain evidence="4">10406</strain>
    </source>
</reference>
<evidence type="ECO:0000313" key="4">
    <source>
        <dbReference type="EMBL" id="HIU99406.1"/>
    </source>
</evidence>
<dbReference type="PROSITE" id="PS00061">
    <property type="entry name" value="ADH_SHORT"/>
    <property type="match status" value="1"/>
</dbReference>
<dbReference type="PRINTS" id="PR00081">
    <property type="entry name" value="GDHRDH"/>
</dbReference>
<keyword evidence="2" id="KW-0560">Oxidoreductase</keyword>
<comment type="similarity">
    <text evidence="1">Belongs to the short-chain dehydrogenases/reductases (SDR) family.</text>
</comment>
<dbReference type="NCBIfam" id="NF047420">
    <property type="entry name" value="EF_P_mod_YmfI"/>
    <property type="match status" value="1"/>
</dbReference>
<evidence type="ECO:0000256" key="2">
    <source>
        <dbReference type="ARBA" id="ARBA00023002"/>
    </source>
</evidence>
<dbReference type="InterPro" id="IPR020904">
    <property type="entry name" value="Sc_DH/Rdtase_CS"/>
</dbReference>
<feature type="domain" description="Ketoreductase" evidence="3">
    <location>
        <begin position="2"/>
        <end position="179"/>
    </location>
</feature>
<accession>A0A9D1NB53</accession>
<dbReference type="GO" id="GO:0016616">
    <property type="term" value="F:oxidoreductase activity, acting on the CH-OH group of donors, NAD or NADP as acceptor"/>
    <property type="evidence" value="ECO:0007669"/>
    <property type="project" value="TreeGrafter"/>
</dbReference>
<dbReference type="EMBL" id="DVOE01000092">
    <property type="protein sequence ID" value="HIU99406.1"/>
    <property type="molecule type" value="Genomic_DNA"/>
</dbReference>
<dbReference type="SUPFAM" id="SSF51735">
    <property type="entry name" value="NAD(P)-binding Rossmann-fold domains"/>
    <property type="match status" value="1"/>
</dbReference>
<dbReference type="Proteomes" id="UP000886857">
    <property type="component" value="Unassembled WGS sequence"/>
</dbReference>
<dbReference type="InterPro" id="IPR002347">
    <property type="entry name" value="SDR_fam"/>
</dbReference>
<reference evidence="4" key="1">
    <citation type="submission" date="2020-10" db="EMBL/GenBank/DDBJ databases">
        <authorList>
            <person name="Gilroy R."/>
        </authorList>
    </citation>
    <scope>NUCLEOTIDE SEQUENCE</scope>
    <source>
        <strain evidence="4">10406</strain>
    </source>
</reference>
<dbReference type="FunFam" id="3.40.50.720:FF:000173">
    <property type="entry name" value="3-oxoacyl-[acyl-carrier protein] reductase"/>
    <property type="match status" value="1"/>
</dbReference>
<dbReference type="AlphaFoldDB" id="A0A9D1NB53"/>
<dbReference type="PRINTS" id="PR00080">
    <property type="entry name" value="SDRFAMILY"/>
</dbReference>
<dbReference type="InterPro" id="IPR057326">
    <property type="entry name" value="KR_dom"/>
</dbReference>
<dbReference type="PANTHER" id="PTHR42760">
    <property type="entry name" value="SHORT-CHAIN DEHYDROGENASES/REDUCTASES FAMILY MEMBER"/>
    <property type="match status" value="1"/>
</dbReference>
<gene>
    <name evidence="4" type="ORF">IAC73_06155</name>
</gene>
<name>A0A9D1NB53_9FIRM</name>
<dbReference type="SMART" id="SM00822">
    <property type="entry name" value="PKS_KR"/>
    <property type="match status" value="1"/>
</dbReference>
<evidence type="ECO:0000259" key="3">
    <source>
        <dbReference type="SMART" id="SM00822"/>
    </source>
</evidence>
<dbReference type="PANTHER" id="PTHR42760:SF133">
    <property type="entry name" value="3-OXOACYL-[ACYL-CARRIER-PROTEIN] REDUCTASE"/>
    <property type="match status" value="1"/>
</dbReference>
<organism evidence="4 5">
    <name type="scientific">Candidatus Limadaptatus stercoripullorum</name>
    <dbReference type="NCBI Taxonomy" id="2840846"/>
    <lineage>
        <taxon>Bacteria</taxon>
        <taxon>Bacillati</taxon>
        <taxon>Bacillota</taxon>
        <taxon>Clostridia</taxon>
        <taxon>Eubacteriales</taxon>
        <taxon>Candidatus Limadaptatus</taxon>
    </lineage>
</organism>
<dbReference type="Gene3D" id="3.40.50.720">
    <property type="entry name" value="NAD(P)-binding Rossmann-like Domain"/>
    <property type="match status" value="1"/>
</dbReference>
<evidence type="ECO:0000256" key="1">
    <source>
        <dbReference type="ARBA" id="ARBA00006484"/>
    </source>
</evidence>
<proteinExistence type="inferred from homology"/>
<protein>
    <submittedName>
        <fullName evidence="4">SDR family oxidoreductase</fullName>
    </submittedName>
</protein>
<dbReference type="InterPro" id="IPR036291">
    <property type="entry name" value="NAD(P)-bd_dom_sf"/>
</dbReference>
<sequence length="238" mass="24923">MITSFVTGGSRGIGAAIVRALAKHGNVAFTRHTSEAAARALEAEFPGGGVKAFECDVRDPEALRATAEAVRARFGAPSVVVNSAGIALRALFQDTTEEDWRDIFAVNFDAARRVTKLFLPDMISRRRGAVINISSVWGSVGASCEVAYSASKAALEGFTRALAKEVAPSGVRVNAVAPGVVDTDMMKGYSAEDAAAIADSLPLGRMATPDEIASAVDFLVMHEYITGQVLTVDGGFAL</sequence>
<comment type="caution">
    <text evidence="4">The sequence shown here is derived from an EMBL/GenBank/DDBJ whole genome shotgun (WGS) entry which is preliminary data.</text>
</comment>